<dbReference type="GO" id="GO:0008298">
    <property type="term" value="P:intracellular mRNA localization"/>
    <property type="evidence" value="ECO:0007669"/>
    <property type="project" value="TreeGrafter"/>
</dbReference>
<feature type="coiled-coil region" evidence="1">
    <location>
        <begin position="212"/>
        <end position="260"/>
    </location>
</feature>
<reference evidence="3 4" key="1">
    <citation type="submission" date="2016-07" db="EMBL/GenBank/DDBJ databases">
        <title>Pervasive Adenine N6-methylation of Active Genes in Fungi.</title>
        <authorList>
            <consortium name="DOE Joint Genome Institute"/>
            <person name="Mondo S.J."/>
            <person name="Dannebaum R.O."/>
            <person name="Kuo R.C."/>
            <person name="Labutti K."/>
            <person name="Haridas S."/>
            <person name="Kuo A."/>
            <person name="Salamov A."/>
            <person name="Ahrendt S.R."/>
            <person name="Lipzen A."/>
            <person name="Sullivan W."/>
            <person name="Andreopoulos W.B."/>
            <person name="Clum A."/>
            <person name="Lindquist E."/>
            <person name="Daum C."/>
            <person name="Ramamoorthy G.K."/>
            <person name="Gryganskyi A."/>
            <person name="Culley D."/>
            <person name="Magnuson J.K."/>
            <person name="James T.Y."/>
            <person name="O'Malley M.A."/>
            <person name="Stajich J.E."/>
            <person name="Spatafora J.W."/>
            <person name="Visel A."/>
            <person name="Grigoriev I.V."/>
        </authorList>
    </citation>
    <scope>NUCLEOTIDE SEQUENCE [LARGE SCALE GENOMIC DNA]</scope>
    <source>
        <strain evidence="3 4">68-887.2</strain>
    </source>
</reference>
<feature type="region of interest" description="Disordered" evidence="2">
    <location>
        <begin position="381"/>
        <end position="417"/>
    </location>
</feature>
<organism evidence="3 4">
    <name type="scientific">Naematelia encephala</name>
    <dbReference type="NCBI Taxonomy" id="71784"/>
    <lineage>
        <taxon>Eukaryota</taxon>
        <taxon>Fungi</taxon>
        <taxon>Dikarya</taxon>
        <taxon>Basidiomycota</taxon>
        <taxon>Agaricomycotina</taxon>
        <taxon>Tremellomycetes</taxon>
        <taxon>Tremellales</taxon>
        <taxon>Naemateliaceae</taxon>
        <taxon>Naematelia</taxon>
    </lineage>
</organism>
<dbReference type="STRING" id="71784.A0A1Y2BJZ6"/>
<dbReference type="EMBL" id="MCFC01000002">
    <property type="protein sequence ID" value="ORY34930.1"/>
    <property type="molecule type" value="Genomic_DNA"/>
</dbReference>
<feature type="region of interest" description="Disordered" evidence="2">
    <location>
        <begin position="1"/>
        <end position="58"/>
    </location>
</feature>
<proteinExistence type="predicted"/>
<dbReference type="OrthoDB" id="2195113at2759"/>
<dbReference type="GO" id="GO:0042175">
    <property type="term" value="C:nuclear outer membrane-endoplasmic reticulum membrane network"/>
    <property type="evidence" value="ECO:0007669"/>
    <property type="project" value="TreeGrafter"/>
</dbReference>
<feature type="compositionally biased region" description="Acidic residues" evidence="2">
    <location>
        <begin position="487"/>
        <end position="505"/>
    </location>
</feature>
<name>A0A1Y2BJZ6_9TREE</name>
<dbReference type="InParanoid" id="A0A1Y2BJZ6"/>
<dbReference type="GO" id="GO:0003729">
    <property type="term" value="F:mRNA binding"/>
    <property type="evidence" value="ECO:0007669"/>
    <property type="project" value="TreeGrafter"/>
</dbReference>
<dbReference type="GO" id="GO:1990904">
    <property type="term" value="C:ribonucleoprotein complex"/>
    <property type="evidence" value="ECO:0007669"/>
    <property type="project" value="TreeGrafter"/>
</dbReference>
<keyword evidence="1" id="KW-0175">Coiled coil</keyword>
<comment type="caution">
    <text evidence="3">The sequence shown here is derived from an EMBL/GenBank/DDBJ whole genome shotgun (WGS) entry which is preliminary data.</text>
</comment>
<dbReference type="GO" id="GO:0005783">
    <property type="term" value="C:endoplasmic reticulum"/>
    <property type="evidence" value="ECO:0007669"/>
    <property type="project" value="TreeGrafter"/>
</dbReference>
<dbReference type="AlphaFoldDB" id="A0A1Y2BJZ6"/>
<dbReference type="FunCoup" id="A0A1Y2BJZ6">
    <property type="interactions" value="16"/>
</dbReference>
<feature type="region of interest" description="Disordered" evidence="2">
    <location>
        <begin position="487"/>
        <end position="544"/>
    </location>
</feature>
<gene>
    <name evidence="3" type="ORF">BCR39DRAFT_515666</name>
</gene>
<evidence type="ECO:0000313" key="4">
    <source>
        <dbReference type="Proteomes" id="UP000193986"/>
    </source>
</evidence>
<protein>
    <submittedName>
        <fullName evidence="3">Putative nuclear segregation protein Bfr1</fullName>
    </submittedName>
</protein>
<sequence>MPPPTSSLKPSVGKTAPKAAHANGNSNGNGNGTGPLADEKKIAGKPDQSTYNAEQDGYNKEIAAIKAKLDAVRSRISLSQAPAGNDRRSVIKSEMDALRSEQGNIKSSRQKIFDEMKRLQEAVQKKIKDVQASRGKQSYRNVAEIDERISDLDKQVESGSMKLVDEKKALQEISNLRRARKTLEATGSVDDAIAADRARIDELRKQLDDPEARKVSDKFDALKQEMDGLREEGNKAYEERNKLFEERNALSAQLDELYGKKRESALKYREENDRHWAKVQADRQARQDRYKAEKDKEDAVRREAEIAQLREEAKMPAYRAEIEDCAVLIGWFKGKYGGGEIPTTNAGGKAQTQVAGVKELEVRKVEGDFKGMTLKKKDEDEELGGFFGGSGKGKKKGKKASTSGTATPQSDSPAPSGAVNLPMSLLSALLSMGIPPPNGQQDISRTIEDLETKKAWFEANSEQKTKAEIERVEKLVKKLQKKNAILAEDDEPSAEALEDADEVDEDGGRHEPTHTVAISGDGIGKDTVEDDGLQLPTDASPNEEVKHVLSALEEIKESEDDA</sequence>
<dbReference type="Proteomes" id="UP000193986">
    <property type="component" value="Unassembled WGS sequence"/>
</dbReference>
<dbReference type="PANTHER" id="PTHR31027">
    <property type="entry name" value="NUCLEAR SEGREGATION PROTEIN BFR1"/>
    <property type="match status" value="1"/>
</dbReference>
<dbReference type="InterPro" id="IPR039604">
    <property type="entry name" value="Bfr1"/>
</dbReference>
<evidence type="ECO:0000313" key="3">
    <source>
        <dbReference type="EMBL" id="ORY34930.1"/>
    </source>
</evidence>
<evidence type="ECO:0000256" key="2">
    <source>
        <dbReference type="SAM" id="MobiDB-lite"/>
    </source>
</evidence>
<dbReference type="PANTHER" id="PTHR31027:SF2">
    <property type="entry name" value="LEBERCILIN DOMAIN-CONTAINING PROTEIN"/>
    <property type="match status" value="1"/>
</dbReference>
<accession>A0A1Y2BJZ6</accession>
<keyword evidence="4" id="KW-1185">Reference proteome</keyword>
<evidence type="ECO:0000256" key="1">
    <source>
        <dbReference type="SAM" id="Coils"/>
    </source>
</evidence>